<evidence type="ECO:0000256" key="6">
    <source>
        <dbReference type="ARBA" id="ARBA00022723"/>
    </source>
</evidence>
<evidence type="ECO:0000256" key="3">
    <source>
        <dbReference type="ARBA" id="ARBA00003215"/>
    </source>
</evidence>
<dbReference type="GO" id="GO:0005507">
    <property type="term" value="F:copper ion binding"/>
    <property type="evidence" value="ECO:0007669"/>
    <property type="project" value="TreeGrafter"/>
</dbReference>
<dbReference type="AlphaFoldDB" id="A0A6I6UEI0"/>
<dbReference type="InterPro" id="IPR038371">
    <property type="entry name" value="Cu_polyphenol_OxRdtase_sf"/>
</dbReference>
<comment type="catalytic activity">
    <reaction evidence="1">
        <text>inosine + phosphate = alpha-D-ribose 1-phosphate + hypoxanthine</text>
        <dbReference type="Rhea" id="RHEA:27646"/>
        <dbReference type="ChEBI" id="CHEBI:17368"/>
        <dbReference type="ChEBI" id="CHEBI:17596"/>
        <dbReference type="ChEBI" id="CHEBI:43474"/>
        <dbReference type="ChEBI" id="CHEBI:57720"/>
        <dbReference type="EC" id="2.4.2.1"/>
    </reaction>
    <physiologicalReaction direction="left-to-right" evidence="1">
        <dbReference type="Rhea" id="RHEA:27647"/>
    </physiologicalReaction>
</comment>
<dbReference type="NCBIfam" id="TIGR00726">
    <property type="entry name" value="peptidoglycan editing factor PgeF"/>
    <property type="match status" value="1"/>
</dbReference>
<dbReference type="KEGG" id="bvq:FHE72_09415"/>
<evidence type="ECO:0000256" key="5">
    <source>
        <dbReference type="ARBA" id="ARBA00022679"/>
    </source>
</evidence>
<comment type="catalytic activity">
    <reaction evidence="11">
        <text>S-methyl-5'-thioadenosine + phosphate = 5-(methylsulfanyl)-alpha-D-ribose 1-phosphate + adenine</text>
        <dbReference type="Rhea" id="RHEA:11852"/>
        <dbReference type="ChEBI" id="CHEBI:16708"/>
        <dbReference type="ChEBI" id="CHEBI:17509"/>
        <dbReference type="ChEBI" id="CHEBI:43474"/>
        <dbReference type="ChEBI" id="CHEBI:58533"/>
        <dbReference type="EC" id="2.4.2.28"/>
    </reaction>
    <physiologicalReaction direction="left-to-right" evidence="11">
        <dbReference type="Rhea" id="RHEA:11853"/>
    </physiologicalReaction>
</comment>
<dbReference type="PANTHER" id="PTHR30616">
    <property type="entry name" value="UNCHARACTERIZED PROTEIN YFIH"/>
    <property type="match status" value="1"/>
</dbReference>
<dbReference type="InterPro" id="IPR003730">
    <property type="entry name" value="Cu_polyphenol_OxRdtase"/>
</dbReference>
<dbReference type="Proteomes" id="UP000465062">
    <property type="component" value="Chromosome"/>
</dbReference>
<gene>
    <name evidence="13" type="primary">pgeF</name>
    <name evidence="13" type="ORF">FHE72_09415</name>
</gene>
<name>A0A6I6UEI0_9BACI</name>
<protein>
    <recommendedName>
        <fullName evidence="12">Purine nucleoside phosphorylase</fullName>
    </recommendedName>
</protein>
<evidence type="ECO:0000256" key="8">
    <source>
        <dbReference type="ARBA" id="ARBA00022833"/>
    </source>
</evidence>
<dbReference type="GO" id="GO:0017061">
    <property type="term" value="F:S-methyl-5-thioadenosine phosphorylase activity"/>
    <property type="evidence" value="ECO:0007669"/>
    <property type="project" value="UniProtKB-EC"/>
</dbReference>
<evidence type="ECO:0000256" key="1">
    <source>
        <dbReference type="ARBA" id="ARBA00000553"/>
    </source>
</evidence>
<keyword evidence="5" id="KW-0808">Transferase</keyword>
<evidence type="ECO:0000256" key="2">
    <source>
        <dbReference type="ARBA" id="ARBA00001947"/>
    </source>
</evidence>
<dbReference type="GO" id="GO:0016787">
    <property type="term" value="F:hydrolase activity"/>
    <property type="evidence" value="ECO:0007669"/>
    <property type="project" value="UniProtKB-KW"/>
</dbReference>
<dbReference type="EMBL" id="CP047394">
    <property type="protein sequence ID" value="QHE61225.1"/>
    <property type="molecule type" value="Genomic_DNA"/>
</dbReference>
<evidence type="ECO:0000256" key="4">
    <source>
        <dbReference type="ARBA" id="ARBA00007353"/>
    </source>
</evidence>
<organism evidence="13 14">
    <name type="scientific">Rossellomorea vietnamensis</name>
    <dbReference type="NCBI Taxonomy" id="218284"/>
    <lineage>
        <taxon>Bacteria</taxon>
        <taxon>Bacillati</taxon>
        <taxon>Bacillota</taxon>
        <taxon>Bacilli</taxon>
        <taxon>Bacillales</taxon>
        <taxon>Bacillaceae</taxon>
        <taxon>Rossellomorea</taxon>
    </lineage>
</organism>
<comment type="similarity">
    <text evidence="4 12">Belongs to the purine nucleoside phosphorylase YfiH/LACC1 family.</text>
</comment>
<evidence type="ECO:0000256" key="10">
    <source>
        <dbReference type="ARBA" id="ARBA00048968"/>
    </source>
</evidence>
<evidence type="ECO:0000313" key="13">
    <source>
        <dbReference type="EMBL" id="QHE61225.1"/>
    </source>
</evidence>
<evidence type="ECO:0000256" key="12">
    <source>
        <dbReference type="RuleBase" id="RU361274"/>
    </source>
</evidence>
<comment type="catalytic activity">
    <reaction evidence="9">
        <text>adenosine + H2O + H(+) = inosine + NH4(+)</text>
        <dbReference type="Rhea" id="RHEA:24408"/>
        <dbReference type="ChEBI" id="CHEBI:15377"/>
        <dbReference type="ChEBI" id="CHEBI:15378"/>
        <dbReference type="ChEBI" id="CHEBI:16335"/>
        <dbReference type="ChEBI" id="CHEBI:17596"/>
        <dbReference type="ChEBI" id="CHEBI:28938"/>
        <dbReference type="EC" id="3.5.4.4"/>
    </reaction>
    <physiologicalReaction direction="left-to-right" evidence="9">
        <dbReference type="Rhea" id="RHEA:24409"/>
    </physiologicalReaction>
</comment>
<evidence type="ECO:0000256" key="7">
    <source>
        <dbReference type="ARBA" id="ARBA00022801"/>
    </source>
</evidence>
<comment type="catalytic activity">
    <reaction evidence="10">
        <text>adenosine + phosphate = alpha-D-ribose 1-phosphate + adenine</text>
        <dbReference type="Rhea" id="RHEA:27642"/>
        <dbReference type="ChEBI" id="CHEBI:16335"/>
        <dbReference type="ChEBI" id="CHEBI:16708"/>
        <dbReference type="ChEBI" id="CHEBI:43474"/>
        <dbReference type="ChEBI" id="CHEBI:57720"/>
        <dbReference type="EC" id="2.4.2.1"/>
    </reaction>
    <physiologicalReaction direction="left-to-right" evidence="10">
        <dbReference type="Rhea" id="RHEA:27643"/>
    </physiologicalReaction>
</comment>
<keyword evidence="7" id="KW-0378">Hydrolase</keyword>
<keyword evidence="8" id="KW-0862">Zinc</keyword>
<evidence type="ECO:0000313" key="14">
    <source>
        <dbReference type="Proteomes" id="UP000465062"/>
    </source>
</evidence>
<dbReference type="Pfam" id="PF02578">
    <property type="entry name" value="Cu-oxidase_4"/>
    <property type="match status" value="1"/>
</dbReference>
<evidence type="ECO:0000256" key="11">
    <source>
        <dbReference type="ARBA" id="ARBA00049893"/>
    </source>
</evidence>
<dbReference type="InterPro" id="IPR011324">
    <property type="entry name" value="Cytotoxic_necrot_fac-like_cat"/>
</dbReference>
<accession>A0A6I6UEI0</accession>
<keyword evidence="6" id="KW-0479">Metal-binding</keyword>
<sequence length="287" mass="31853">MDYGTLNKKRGRFTVSKEPFITETNSYYSIGKWTKENPELVAGITTNRGGNSEGPFLSFNMGLHVGDKETSVIHNRTLLASALDMPLDSFVAAEQTHGKNISFVSPEDRGKGAENYHTSIKDTDGFVTGEKNILLTMCYADCVPLYFLDRTTGTIGLAHAGWKGTVLEIGPKMVGSFIGKGSSLSSIEVVIGPSICKDCYIVDDYVIDKVKKTLEDENNLPYNLKEEGQYNLDLKKLNHQLLVQSGLHSDQIHTSSFCSSCHDEFFSYRRDGGETGRMMSFIGWKEK</sequence>
<dbReference type="CDD" id="cd16833">
    <property type="entry name" value="YfiH"/>
    <property type="match status" value="1"/>
</dbReference>
<dbReference type="Gene3D" id="3.60.140.10">
    <property type="entry name" value="CNF1/YfiH-like putative cysteine hydrolases"/>
    <property type="match status" value="1"/>
</dbReference>
<reference evidence="13 14" key="1">
    <citation type="submission" date="2019-06" db="EMBL/GenBank/DDBJ databases">
        <title>An operon consisting of a P-type ATPase gene and a transcriptional regular gene given the different cadmium resistance in Bacillus vietamensis 151-6 and Bacillus marisflavi 151-25.</title>
        <authorList>
            <person name="Yu X."/>
        </authorList>
    </citation>
    <scope>NUCLEOTIDE SEQUENCE [LARGE SCALE GENOMIC DNA]</scope>
    <source>
        <strain evidence="13 14">151-6</strain>
    </source>
</reference>
<comment type="function">
    <text evidence="3">Purine nucleoside enzyme that catalyzes the phosphorolysis of adenosine and inosine nucleosides, yielding D-ribose 1-phosphate and the respective free bases, adenine and hypoxanthine. Also catalyzes the phosphorolysis of S-methyl-5'-thioadenosine into adenine and S-methyl-5-thio-alpha-D-ribose 1-phosphate. Also has adenosine deaminase activity.</text>
</comment>
<dbReference type="SUPFAM" id="SSF64438">
    <property type="entry name" value="CNF1/YfiH-like putative cysteine hydrolases"/>
    <property type="match status" value="1"/>
</dbReference>
<proteinExistence type="inferred from homology"/>
<comment type="cofactor">
    <cofactor evidence="2">
        <name>Zn(2+)</name>
        <dbReference type="ChEBI" id="CHEBI:29105"/>
    </cofactor>
</comment>
<evidence type="ECO:0000256" key="9">
    <source>
        <dbReference type="ARBA" id="ARBA00047989"/>
    </source>
</evidence>
<dbReference type="PANTHER" id="PTHR30616:SF2">
    <property type="entry name" value="PURINE NUCLEOSIDE PHOSPHORYLASE LACC1"/>
    <property type="match status" value="1"/>
</dbReference>